<proteinExistence type="predicted"/>
<reference evidence="1" key="1">
    <citation type="submission" date="2023-01" db="EMBL/GenBank/DDBJ databases">
        <title>Exophiala dermititidis isolated from Cystic Fibrosis Patient.</title>
        <authorList>
            <person name="Kurbessoian T."/>
            <person name="Crocker A."/>
            <person name="Murante D."/>
            <person name="Hogan D.A."/>
            <person name="Stajich J.E."/>
        </authorList>
    </citation>
    <scope>NUCLEOTIDE SEQUENCE</scope>
    <source>
        <strain evidence="1">Ex8</strain>
    </source>
</reference>
<evidence type="ECO:0000313" key="1">
    <source>
        <dbReference type="EMBL" id="KAJ8991600.1"/>
    </source>
</evidence>
<sequence>MEQDDRPLTPAELEVAWWPMHSVRSLTLSDQHLARKCPLTPYGGRREKAKYGLGRLDVLPLEILNMILLHLDIQSCTSLQRTNRRGYDTVHELPQLQAVIRHCPNVLRGILGTEMASFIGYQQLLNKLTSPTCESCIDFGGYLYLLTCTRVCFRCFTKLPNYLPMLKSQACRRLGVSKTDIKLLPCLKSVPGHYTINRTSCRRRLVLIDTQTALQTSSTVSQSRASTGGTHGTTLPAEQGLTACSSRLIAQRAQEARSRRPDAPRVKGPIDTLAQNPRRFMAIVEIPYLNPRTGRAYWGFRCYACNDYFDNVRHSKRQFLIAGFRQHMRQCGGVINGEHVGVTSEVDDGQQSSLAGQEDH</sequence>
<comment type="caution">
    <text evidence="1">The sequence shown here is derived from an EMBL/GenBank/DDBJ whole genome shotgun (WGS) entry which is preliminary data.</text>
</comment>
<dbReference type="AlphaFoldDB" id="A0AAN6EX97"/>
<accession>A0AAN6EX97</accession>
<dbReference type="CDD" id="cd09917">
    <property type="entry name" value="F-box_SF"/>
    <property type="match status" value="1"/>
</dbReference>
<name>A0AAN6EX97_EXODE</name>
<protein>
    <recommendedName>
        <fullName evidence="3">F-box domain-containing protein</fullName>
    </recommendedName>
</protein>
<dbReference type="SUPFAM" id="SSF81383">
    <property type="entry name" value="F-box domain"/>
    <property type="match status" value="1"/>
</dbReference>
<evidence type="ECO:0000313" key="2">
    <source>
        <dbReference type="Proteomes" id="UP001161757"/>
    </source>
</evidence>
<organism evidence="1 2">
    <name type="scientific">Exophiala dermatitidis</name>
    <name type="common">Black yeast-like fungus</name>
    <name type="synonym">Wangiella dermatitidis</name>
    <dbReference type="NCBI Taxonomy" id="5970"/>
    <lineage>
        <taxon>Eukaryota</taxon>
        <taxon>Fungi</taxon>
        <taxon>Dikarya</taxon>
        <taxon>Ascomycota</taxon>
        <taxon>Pezizomycotina</taxon>
        <taxon>Eurotiomycetes</taxon>
        <taxon>Chaetothyriomycetidae</taxon>
        <taxon>Chaetothyriales</taxon>
        <taxon>Herpotrichiellaceae</taxon>
        <taxon>Exophiala</taxon>
    </lineage>
</organism>
<dbReference type="EMBL" id="JAJGCB010000007">
    <property type="protein sequence ID" value="KAJ8991600.1"/>
    <property type="molecule type" value="Genomic_DNA"/>
</dbReference>
<dbReference type="InterPro" id="IPR036047">
    <property type="entry name" value="F-box-like_dom_sf"/>
</dbReference>
<dbReference type="Proteomes" id="UP001161757">
    <property type="component" value="Unassembled WGS sequence"/>
</dbReference>
<gene>
    <name evidence="1" type="ORF">HRR80_004223</name>
</gene>
<evidence type="ECO:0008006" key="3">
    <source>
        <dbReference type="Google" id="ProtNLM"/>
    </source>
</evidence>